<keyword evidence="5" id="KW-0371">Homeobox</keyword>
<dbReference type="EMBL" id="CABITT030000008">
    <property type="protein sequence ID" value="VVB13104.1"/>
    <property type="molecule type" value="Genomic_DNA"/>
</dbReference>
<dbReference type="InterPro" id="IPR045224">
    <property type="entry name" value="HDZip_class_I_plant"/>
</dbReference>
<dbReference type="InterPro" id="IPR009057">
    <property type="entry name" value="Homeodomain-like_sf"/>
</dbReference>
<keyword evidence="5" id="KW-0238">DNA-binding</keyword>
<organism evidence="7 8">
    <name type="scientific">Arabis nemorensis</name>
    <dbReference type="NCBI Taxonomy" id="586526"/>
    <lineage>
        <taxon>Eukaryota</taxon>
        <taxon>Viridiplantae</taxon>
        <taxon>Streptophyta</taxon>
        <taxon>Embryophyta</taxon>
        <taxon>Tracheophyta</taxon>
        <taxon>Spermatophyta</taxon>
        <taxon>Magnoliopsida</taxon>
        <taxon>eudicotyledons</taxon>
        <taxon>Gunneridae</taxon>
        <taxon>Pentapetalae</taxon>
        <taxon>rosids</taxon>
        <taxon>malvids</taxon>
        <taxon>Brassicales</taxon>
        <taxon>Brassicaceae</taxon>
        <taxon>Arabideae</taxon>
        <taxon>Arabis</taxon>
    </lineage>
</organism>
<dbReference type="GO" id="GO:0000981">
    <property type="term" value="F:DNA-binding transcription factor activity, RNA polymerase II-specific"/>
    <property type="evidence" value="ECO:0007669"/>
    <property type="project" value="UniProtKB-UniRule"/>
</dbReference>
<evidence type="ECO:0000256" key="4">
    <source>
        <dbReference type="ARBA" id="ARBA00025748"/>
    </source>
</evidence>
<dbReference type="CDD" id="cd00086">
    <property type="entry name" value="homeodomain"/>
    <property type="match status" value="1"/>
</dbReference>
<dbReference type="GO" id="GO:0005634">
    <property type="term" value="C:nucleus"/>
    <property type="evidence" value="ECO:0007669"/>
    <property type="project" value="UniProtKB-SubCell"/>
</dbReference>
<reference evidence="7" key="1">
    <citation type="submission" date="2019-07" db="EMBL/GenBank/DDBJ databases">
        <authorList>
            <person name="Dittberner H."/>
        </authorList>
    </citation>
    <scope>NUCLEOTIDE SEQUENCE [LARGE SCALE GENOMIC DNA]</scope>
</reference>
<evidence type="ECO:0000313" key="8">
    <source>
        <dbReference type="Proteomes" id="UP000489600"/>
    </source>
</evidence>
<dbReference type="InterPro" id="IPR001356">
    <property type="entry name" value="HD"/>
</dbReference>
<comment type="similarity">
    <text evidence="4 5">Belongs to the HD-ZIP homeobox family. Class I subfamily.</text>
</comment>
<keyword evidence="3 5" id="KW-0804">Transcription</keyword>
<evidence type="ECO:0000256" key="6">
    <source>
        <dbReference type="SAM" id="Coils"/>
    </source>
</evidence>
<dbReference type="AlphaFoldDB" id="A0A565CHR2"/>
<keyword evidence="2 5" id="KW-0805">Transcription regulation</keyword>
<keyword evidence="6" id="KW-0175">Coiled coil</keyword>
<dbReference type="OrthoDB" id="6159439at2759"/>
<evidence type="ECO:0000256" key="3">
    <source>
        <dbReference type="ARBA" id="ARBA00023163"/>
    </source>
</evidence>
<sequence>MMYDDEEMEWSTRSNIENMRGAFMQPPSNSLQSFNYDLYNAGNSYAATQTGPVISIPESENIIDAYQCPSNNNEMIKKKQRLTNEQLASLEQTVWFQNRRARWKVKQLEESYDLLRQDYDIVSRENQFLHNEVYKLRAIILKDHLMNRQSNLNQIAGGSQVYGNNPMLTTSTCCPPISQQPYHPW</sequence>
<accession>A0A565CHR2</accession>
<evidence type="ECO:0000256" key="5">
    <source>
        <dbReference type="RuleBase" id="RU369038"/>
    </source>
</evidence>
<keyword evidence="5" id="KW-0539">Nucleus</keyword>
<keyword evidence="8" id="KW-1185">Reference proteome</keyword>
<comment type="subcellular location">
    <subcellularLocation>
        <location evidence="1 5">Nucleus</location>
    </subcellularLocation>
</comment>
<dbReference type="GO" id="GO:0043565">
    <property type="term" value="F:sequence-specific DNA binding"/>
    <property type="evidence" value="ECO:0007669"/>
    <property type="project" value="TreeGrafter"/>
</dbReference>
<dbReference type="SUPFAM" id="SSF46689">
    <property type="entry name" value="Homeodomain-like"/>
    <property type="match status" value="1"/>
</dbReference>
<dbReference type="PANTHER" id="PTHR24326:SF591">
    <property type="entry name" value="HOMEOBOX-LEUCINE ZIPPER PROTEIN ATHB-51-RELATED"/>
    <property type="match status" value="1"/>
</dbReference>
<name>A0A565CHR2_9BRAS</name>
<feature type="coiled-coil region" evidence="6">
    <location>
        <begin position="98"/>
        <end position="125"/>
    </location>
</feature>
<comment type="function">
    <text evidence="5">Transcription factor.</text>
</comment>
<comment type="caution">
    <text evidence="7">The sequence shown here is derived from an EMBL/GenBank/DDBJ whole genome shotgun (WGS) entry which is preliminary data.</text>
</comment>
<evidence type="ECO:0000313" key="7">
    <source>
        <dbReference type="EMBL" id="VVB13104.1"/>
    </source>
</evidence>
<gene>
    <name evidence="7" type="ORF">ANE_LOCUS23548</name>
</gene>
<dbReference type="PANTHER" id="PTHR24326">
    <property type="entry name" value="HOMEOBOX-LEUCINE ZIPPER PROTEIN"/>
    <property type="match status" value="1"/>
</dbReference>
<proteinExistence type="inferred from homology"/>
<protein>
    <recommendedName>
        <fullName evidence="5">Homeobox-leucine zipper protein</fullName>
    </recommendedName>
    <alternativeName>
        <fullName evidence="5">HD-ZIP protein</fullName>
    </alternativeName>
    <alternativeName>
        <fullName evidence="5">Homeodomain transcription factor</fullName>
    </alternativeName>
</protein>
<dbReference type="Proteomes" id="UP000489600">
    <property type="component" value="Unassembled WGS sequence"/>
</dbReference>
<evidence type="ECO:0000256" key="1">
    <source>
        <dbReference type="ARBA" id="ARBA00004123"/>
    </source>
</evidence>
<dbReference type="GO" id="GO:0045893">
    <property type="term" value="P:positive regulation of DNA-templated transcription"/>
    <property type="evidence" value="ECO:0007669"/>
    <property type="project" value="TreeGrafter"/>
</dbReference>
<evidence type="ECO:0000256" key="2">
    <source>
        <dbReference type="ARBA" id="ARBA00023015"/>
    </source>
</evidence>